<dbReference type="AlphaFoldDB" id="A0A6B1IT73"/>
<accession>A0A6B1IT73</accession>
<proteinExistence type="predicted"/>
<name>A0A6B1IT73_9EURY</name>
<comment type="caution">
    <text evidence="1">The sequence shown here is derived from an EMBL/GenBank/DDBJ whole genome shotgun (WGS) entry which is preliminary data.</text>
</comment>
<dbReference type="EMBL" id="WMEO01000048">
    <property type="protein sequence ID" value="MYL18145.1"/>
    <property type="molecule type" value="Genomic_DNA"/>
</dbReference>
<dbReference type="Proteomes" id="UP000460194">
    <property type="component" value="Unassembled WGS sequence"/>
</dbReference>
<sequence>MERRKFVVGLGALASGSAAAMGTGAFTSVEADRNVDVNVSDDAAAYLRLQGSGGNNSEYVTQDGDGNQLAINLTDSNNNFPSSTDPNGVNPDAVTQLDNLFVIQNQGTQEVSVDISKSGGNTSVVGFYANTSESPTGRYNPSNGNTVRLGSGSITLTTGETVYVSIEIDTEDSGVSSGTQVLNSVTVNADAT</sequence>
<dbReference type="RefSeq" id="WP_159369657.1">
    <property type="nucleotide sequence ID" value="NZ_WMEO01000048.1"/>
</dbReference>
<organism evidence="1 2">
    <name type="scientific">Halorubrum distributum</name>
    <dbReference type="NCBI Taxonomy" id="29283"/>
    <lineage>
        <taxon>Archaea</taxon>
        <taxon>Methanobacteriati</taxon>
        <taxon>Methanobacteriota</taxon>
        <taxon>Stenosarchaea group</taxon>
        <taxon>Halobacteria</taxon>
        <taxon>Halobacteriales</taxon>
        <taxon>Haloferacaceae</taxon>
        <taxon>Halorubrum</taxon>
        <taxon>Halorubrum distributum group</taxon>
    </lineage>
</organism>
<reference evidence="1 2" key="1">
    <citation type="submission" date="2019-11" db="EMBL/GenBank/DDBJ databases">
        <title>Genome sequences of 17 halophilic strains isolated from different environments.</title>
        <authorList>
            <person name="Furrow R.E."/>
        </authorList>
    </citation>
    <scope>NUCLEOTIDE SEQUENCE [LARGE SCALE GENOMIC DNA]</scope>
    <source>
        <strain evidence="1 2">22517_05_Cabo</strain>
    </source>
</reference>
<gene>
    <name evidence="1" type="ORF">GLW36_16060</name>
</gene>
<protein>
    <submittedName>
        <fullName evidence="1">DUF1102 domain-containing protein</fullName>
    </submittedName>
</protein>
<evidence type="ECO:0000313" key="1">
    <source>
        <dbReference type="EMBL" id="MYL18145.1"/>
    </source>
</evidence>
<evidence type="ECO:0000313" key="2">
    <source>
        <dbReference type="Proteomes" id="UP000460194"/>
    </source>
</evidence>